<evidence type="ECO:0000256" key="7">
    <source>
        <dbReference type="ARBA" id="ARBA00022816"/>
    </source>
</evidence>
<protein>
    <recommendedName>
        <fullName evidence="21">Peptidase S59 domain-containing protein</fullName>
    </recommendedName>
</protein>
<feature type="transmembrane region" description="Helical" evidence="15">
    <location>
        <begin position="2567"/>
        <end position="2590"/>
    </location>
</feature>
<evidence type="ECO:0000256" key="9">
    <source>
        <dbReference type="ARBA" id="ARBA00022989"/>
    </source>
</evidence>
<keyword evidence="10" id="KW-0811">Translocation</keyword>
<dbReference type="GO" id="GO:0017056">
    <property type="term" value="F:structural constituent of nuclear pore"/>
    <property type="evidence" value="ECO:0007669"/>
    <property type="project" value="InterPro"/>
</dbReference>
<dbReference type="GO" id="GO:0005643">
    <property type="term" value="C:nuclear pore"/>
    <property type="evidence" value="ECO:0007669"/>
    <property type="project" value="UniProtKB-SubCell"/>
</dbReference>
<feature type="compositionally biased region" description="Gly residues" evidence="14">
    <location>
        <begin position="93"/>
        <end position="123"/>
    </location>
</feature>
<dbReference type="InterPro" id="IPR020846">
    <property type="entry name" value="MFS_dom"/>
</dbReference>
<feature type="transmembrane region" description="Helical" evidence="15">
    <location>
        <begin position="2292"/>
        <end position="2311"/>
    </location>
</feature>
<feature type="compositionally biased region" description="Gly residues" evidence="14">
    <location>
        <begin position="1"/>
        <end position="11"/>
    </location>
</feature>
<dbReference type="FunFam" id="1.10.10.2360:FF:000001">
    <property type="entry name" value="Nuclear pore complex protein Nup98-Nup96"/>
    <property type="match status" value="1"/>
</dbReference>
<dbReference type="GO" id="GO:0022857">
    <property type="term" value="F:transmembrane transporter activity"/>
    <property type="evidence" value="ECO:0007669"/>
    <property type="project" value="InterPro"/>
</dbReference>
<feature type="region of interest" description="Disordered" evidence="14">
    <location>
        <begin position="367"/>
        <end position="485"/>
    </location>
</feature>
<feature type="compositionally biased region" description="Basic and acidic residues" evidence="14">
    <location>
        <begin position="848"/>
        <end position="862"/>
    </location>
</feature>
<accession>A0A8H6UDS2</accession>
<feature type="transmembrane region" description="Helical" evidence="15">
    <location>
        <begin position="2506"/>
        <end position="2527"/>
    </location>
</feature>
<keyword evidence="12 15" id="KW-0472">Membrane</keyword>
<dbReference type="OrthoDB" id="3797628at2759"/>
<feature type="compositionally biased region" description="Gly residues" evidence="14">
    <location>
        <begin position="528"/>
        <end position="541"/>
    </location>
</feature>
<comment type="subcellular location">
    <subcellularLocation>
        <location evidence="1">Membrane</location>
        <topology evidence="1">Multi-pass membrane protein</topology>
    </subcellularLocation>
    <subcellularLocation>
        <location evidence="2">Nucleus</location>
        <location evidence="2">Nuclear pore complex</location>
    </subcellularLocation>
</comment>
<feature type="region of interest" description="Disordered" evidence="14">
    <location>
        <begin position="144"/>
        <end position="173"/>
    </location>
</feature>
<evidence type="ECO:0000256" key="11">
    <source>
        <dbReference type="ARBA" id="ARBA00023132"/>
    </source>
</evidence>
<keyword evidence="7" id="KW-0509">mRNA transport</keyword>
<feature type="transmembrane region" description="Helical" evidence="15">
    <location>
        <begin position="2136"/>
        <end position="2156"/>
    </location>
</feature>
<keyword evidence="11" id="KW-0906">Nuclear pore complex</keyword>
<feature type="transmembrane region" description="Helical" evidence="15">
    <location>
        <begin position="2479"/>
        <end position="2500"/>
    </location>
</feature>
<keyword evidence="4" id="KW-0813">Transport</keyword>
<feature type="region of interest" description="Disordered" evidence="14">
    <location>
        <begin position="497"/>
        <end position="636"/>
    </location>
</feature>
<feature type="compositionally biased region" description="Low complexity" evidence="14">
    <location>
        <begin position="2096"/>
        <end position="2106"/>
    </location>
</feature>
<evidence type="ECO:0000256" key="8">
    <source>
        <dbReference type="ARBA" id="ARBA00022927"/>
    </source>
</evidence>
<dbReference type="Pfam" id="PF04096">
    <property type="entry name" value="Nucleoporin2"/>
    <property type="match status" value="1"/>
</dbReference>
<feature type="compositionally biased region" description="Gly residues" evidence="14">
    <location>
        <begin position="21"/>
        <end position="37"/>
    </location>
</feature>
<feature type="compositionally biased region" description="Gly residues" evidence="14">
    <location>
        <begin position="55"/>
        <end position="87"/>
    </location>
</feature>
<feature type="transmembrane region" description="Helical" evidence="15">
    <location>
        <begin position="2261"/>
        <end position="2286"/>
    </location>
</feature>
<feature type="region of interest" description="Disordered" evidence="14">
    <location>
        <begin position="1116"/>
        <end position="1154"/>
    </location>
</feature>
<dbReference type="FunFam" id="3.30.1610.10:FF:000003">
    <property type="entry name" value="Nucleoporin SONB, putative"/>
    <property type="match status" value="1"/>
</dbReference>
<dbReference type="SUPFAM" id="SSF82215">
    <property type="entry name" value="C-terminal autoproteolytic domain of nucleoporin nup98"/>
    <property type="match status" value="1"/>
</dbReference>
<evidence type="ECO:0000256" key="5">
    <source>
        <dbReference type="ARBA" id="ARBA00022692"/>
    </source>
</evidence>
<dbReference type="Proteomes" id="UP000662466">
    <property type="component" value="Unassembled WGS sequence"/>
</dbReference>
<feature type="region of interest" description="Disordered" evidence="14">
    <location>
        <begin position="848"/>
        <end position="881"/>
    </location>
</feature>
<keyword evidence="8" id="KW-0653">Protein transport</keyword>
<feature type="compositionally biased region" description="Low complexity" evidence="14">
    <location>
        <begin position="394"/>
        <end position="406"/>
    </location>
</feature>
<feature type="domain" description="Peptidase S59" evidence="17">
    <location>
        <begin position="880"/>
        <end position="1022"/>
    </location>
</feature>
<feature type="compositionally biased region" description="Gly residues" evidence="14">
    <location>
        <begin position="381"/>
        <end position="393"/>
    </location>
</feature>
<dbReference type="Gene3D" id="1.25.40.690">
    <property type="match status" value="1"/>
</dbReference>
<dbReference type="InterPro" id="IPR036259">
    <property type="entry name" value="MFS_trans_sf"/>
</dbReference>
<evidence type="ECO:0000313" key="20">
    <source>
        <dbReference type="Proteomes" id="UP000630445"/>
    </source>
</evidence>
<gene>
    <name evidence="18" type="ORF">CNMCM5793_006945</name>
    <name evidence="19" type="ORF">CNMCM6106_005222</name>
</gene>
<feature type="compositionally biased region" description="Gly residues" evidence="14">
    <location>
        <begin position="451"/>
        <end position="461"/>
    </location>
</feature>
<feature type="compositionally biased region" description="Low complexity" evidence="14">
    <location>
        <begin position="413"/>
        <end position="423"/>
    </location>
</feature>
<feature type="region of interest" description="Disordered" evidence="14">
    <location>
        <begin position="663"/>
        <end position="683"/>
    </location>
</feature>
<dbReference type="PROSITE" id="PS50850">
    <property type="entry name" value="MFS"/>
    <property type="match status" value="1"/>
</dbReference>
<sequence>MSSFGGFGGFGQNTQQQSSGFGAGSGFGGATSGGGFGTNTQNQPNSLFGSQNRTGGFGTGTTSGGSLFGGGTSTTGGTGFGGFGSTGTTGTTGTTGGFGSTGTTGGGLFGNKPAGGFGTTTGTTGGFGTGGGFGGAAGFGGGTGTAFQQAVPPSEGTGSTPFSPFTEKDSSSNVTNHYQSISFQQPYSKYSFEELRLGDYNQGRRFGNGSGQAGAFGTSAFGGSGFGAQPSTGFGSTTSPFGAGTSAPSAFGTTQTTGGFGSTSTNPLFGAAKPATSLFGGGTSTTSQPSLFGGTTGTTATTGGFGATPTGATGFGTAPGTGGSLFGGNTQQQAKPLFGGGTGTATTGTGTGFGGFGTQNTSAASPFGGAAATSSPFGGQQQTGGTGAFGGFGQQNQAQNQTQNKGLFGGFGATAQQQQPSGTGLFGGGAAGTTGTSLFGQNAQQPQQQTTGGGLFGGGTQQTGTSSLFGGNQQQGQKSLFGAGATGTGTSTGAFGGFGGTQTQQTGTGGLFGGGQAQQQQKPSLFGGATGTGSSLFGGQGTTAQTTGTSLFGNPQGQQQQTGLGTSSLFGTTQQAQPLQQQQAQQPVPGSLQASLLDGNPYGNQSIFSGLPAPSAPSPGPLATPLSSSIKQKQRTPLPVYKITPTAANRLVTPPKRQGYGFSYSTYGSPSSTTSTPTGLGSSLLGGSLRGGVGGSLGRGSFSKSFSTSNLRKSFDPETDSVLSPGALSGTSRLSSGSLKRLTIDRSLRNDLFARPASTPAAPITNGEDATQSIDKMKKRVSFDASSAKPSDATTGREIVTVTSESPEPTPEELGFLRSIRKTPSVNGINGTKASTDMVARPEMESVRKDLPSVPEDSEHAAITDSSSRLPFVPGGDPKPGEYWMKPSRAELSKMSREDLKHVVGFTVGRQRCGQVTFDEPVDLTTVDLDQIFGGLVEIGVRKITVYPDEAIKPPMGKGLNVPSILRIENSWPRGRDKKSPSPLTSGPLFEKHVDRLRKVHNTEFVDYETETGTWIFRVPHFTTYGLDYESDDEGESLNQSTLSAAPDTPTPKAQTPANLANTVGSEPTSTFTTDDSFVGSVAGVEDDTFDFKKRKMVPGAFGNQVMETIGDKDAASVDEEESFLGEGSTGSTTEQSGDDVTESQQSGESDVEFDEGEEMDMAGTFPNLDHTVEHDDANSTDSYIDNTQPSLRPWETPSKARLNLSGDWAEQLQRTISPRKQNRDALREIQANAFTDRPLHDDTPRKTVTDNRQKGFATSIDLMNSLFQQPRKQQGQSPLKAQPVQPKGFEWPYNKQPKTFAGESNELNEDDLAFHHSFKPRWGPMDSIICARNDMTDASPQTGTRWEEKFSVTSEERDIKVLVFNKDSEPSGMVDAQRKQSHIQRVEGIPFARLAKADFGQFTQTSLSSTQSDQERLLWQLANILFNDEIEDDISAGVPPQLRPRYLQRIKKDRLSRLWENIVRERHAHDLDKIESSEERAVFLLCSHRVEDACKVLIASQNLHLATLVSQIGRDATTRSDMARQIEMWRQHNVYSEMTEPIRALYELLAGNGLRSEGKSGGALEDRASTFNFTERFELDWFQAFGLRLWYGISDDEPIENAVLKFAKELRSGDESAFPYPASHLEGDVMSHSTSDTLGRESPLWVLLKVYSDTTAAAKSSDLPALEFPAALLPESVTGDKLSNRLPFQLYQLLTAAVGQHDSFKINSLRADQLVWDYAWELSSSGELGQALFVLLHLSQASDRGRAVKETLARFASSLPDPVTAEGAPDATWQYLTTELQLPEAWIWGAKALFARDSGDAAREVDCLIRGKNWNDAHSTFCRVVGPTAVIERDYATLEALISGFGEGPERKVQGWASGGGIYDDYLRLVTAKNGKRDPSRLSRLINALVRLGETIGKGSGVEGLEARVAFKEMSRAVAGWTTREDVSAIEVPSVLNLPLTGDARIIQTAEMSRRKERWSTPGSGPVPAFVLIGVLASDTSPSLCKGDTELRLRATTASLTSGLVLSSCQSLPHCPVPAEVDRRLSPLLVSDLDTHFKSAIQSVEFAVLYKSIARGSNSSTMSGRVREVQEDRVAASSSSNDGENVIQYHVDKPAASSAGSDPSALEAQKATTLQADHETEGEAHSAFSKNEKRFIVFMISMASFFSPLSAQIYFPVMPTLVKNYHLTTALINLTITTYLILQGLAPSFIGTFADSGGRRPAYILAFTVYLAANIGLALQNSYAALMVLRCIQSAGSSGTIAFGYGVVADIATASERGSFIGPVSAGIMVAPALGPVIGGILAKFLGWRSVFWFLVIISGGYLVVFMITMPETNRNIVGNGSVPPEQWWRMSLIQYLAARRRLKKMAPEERLAHEEQRANLNQAREHKKLSFPNPLKAFAILLEKDAFIVISYVGLAMLANTALLTSTPNLFGKLYGFNDLQIGLCYIPLGVGSCIAAILNGKLLDWNYRRIAHKIGMPVDRKKGDDLRGFPIEKARLQAFFPLMALGVAAFIPYGWVLQQGAPLAAPLILQFIIGFSFIASLNTLNTLMVDLFPDRASTASAASNLVRCWLGAVGAAVIDHQLNAMGWGWCFVFWGLLMLAGLGLLWVEYHHGMKWRLARLTKLDQKQAEKEEKEAQKEAQKAASENKEAQQDEKEPNSEN</sequence>
<feature type="transmembrane region" description="Helical" evidence="15">
    <location>
        <begin position="2168"/>
        <end position="2191"/>
    </location>
</feature>
<feature type="domain" description="Major facilitator superfamily (MFS) profile" evidence="16">
    <location>
        <begin position="2137"/>
        <end position="2596"/>
    </location>
</feature>
<evidence type="ECO:0000259" key="17">
    <source>
        <dbReference type="PROSITE" id="PS51434"/>
    </source>
</evidence>
<dbReference type="InterPro" id="IPR007230">
    <property type="entry name" value="Nup98_auto-Pept-S59_dom"/>
</dbReference>
<evidence type="ECO:0000256" key="4">
    <source>
        <dbReference type="ARBA" id="ARBA00022448"/>
    </source>
</evidence>
<dbReference type="PANTHER" id="PTHR23502:SF150">
    <property type="entry name" value="MAJOR FACILITATOR SUPERFAMILY (MFS) PROFILE DOMAIN-CONTAINING PROTEIN-RELATED"/>
    <property type="match status" value="1"/>
</dbReference>
<evidence type="ECO:0000313" key="19">
    <source>
        <dbReference type="EMBL" id="KAF7158540.1"/>
    </source>
</evidence>
<evidence type="ECO:0000256" key="2">
    <source>
        <dbReference type="ARBA" id="ARBA00004567"/>
    </source>
</evidence>
<dbReference type="GO" id="GO:0051028">
    <property type="term" value="P:mRNA transport"/>
    <property type="evidence" value="ECO:0007669"/>
    <property type="project" value="UniProtKB-KW"/>
</dbReference>
<dbReference type="Gene3D" id="1.20.1250.20">
    <property type="entry name" value="MFS general substrate transporter like domains"/>
    <property type="match status" value="1"/>
</dbReference>
<feature type="region of interest" description="Disordered" evidence="14">
    <location>
        <begin position="2096"/>
        <end position="2127"/>
    </location>
</feature>
<keyword evidence="20" id="KW-1185">Reference proteome</keyword>
<reference evidence="18" key="1">
    <citation type="submission" date="2020-06" db="EMBL/GenBank/DDBJ databases">
        <title>Draft genome sequences of strains closely related to Aspergillus parafelis and Aspergillus hiratsukae.</title>
        <authorList>
            <person name="Dos Santos R.A.C."/>
            <person name="Rivero-Menendez O."/>
            <person name="Steenwyk J.L."/>
            <person name="Mead M.E."/>
            <person name="Goldman G.H."/>
            <person name="Alastruey-Izquierdo A."/>
            <person name="Rokas A."/>
        </authorList>
    </citation>
    <scope>NUCLEOTIDE SEQUENCE</scope>
    <source>
        <strain evidence="18">CNM-CM5793</strain>
        <strain evidence="19">CNM-CM6106</strain>
    </source>
</reference>
<dbReference type="EMBL" id="JACBAF010002288">
    <property type="protein sequence ID" value="KAF7158540.1"/>
    <property type="molecule type" value="Genomic_DNA"/>
</dbReference>
<keyword evidence="13" id="KW-0539">Nucleus</keyword>
<dbReference type="Pfam" id="PF07690">
    <property type="entry name" value="MFS_1"/>
    <property type="match status" value="1"/>
</dbReference>
<dbReference type="GO" id="GO:0015031">
    <property type="term" value="P:protein transport"/>
    <property type="evidence" value="ECO:0007669"/>
    <property type="project" value="UniProtKB-KW"/>
</dbReference>
<dbReference type="GO" id="GO:0005886">
    <property type="term" value="C:plasma membrane"/>
    <property type="evidence" value="ECO:0007669"/>
    <property type="project" value="TreeGrafter"/>
</dbReference>
<feature type="transmembrane region" description="Helical" evidence="15">
    <location>
        <begin position="2388"/>
        <end position="2410"/>
    </location>
</feature>
<dbReference type="InterPro" id="IPR011701">
    <property type="entry name" value="MFS"/>
</dbReference>
<proteinExistence type="inferred from homology"/>
<dbReference type="FunFam" id="1.25.40.690:FF:000003">
    <property type="entry name" value="Nucleoporin SONB, putative"/>
    <property type="match status" value="1"/>
</dbReference>
<dbReference type="Gene3D" id="1.10.10.2360">
    <property type="match status" value="1"/>
</dbReference>
<dbReference type="PROSITE" id="PS51434">
    <property type="entry name" value="NUP_C"/>
    <property type="match status" value="1"/>
</dbReference>
<evidence type="ECO:0000313" key="18">
    <source>
        <dbReference type="EMBL" id="KAF7117765.1"/>
    </source>
</evidence>
<feature type="transmembrane region" description="Helical" evidence="15">
    <location>
        <begin position="2422"/>
        <end position="2442"/>
    </location>
</feature>
<dbReference type="PANTHER" id="PTHR23502">
    <property type="entry name" value="MAJOR FACILITATOR SUPERFAMILY"/>
    <property type="match status" value="1"/>
</dbReference>
<dbReference type="Gene3D" id="3.30.1610.10">
    <property type="entry name" value="Peptidase S59, nucleoporin"/>
    <property type="match status" value="1"/>
</dbReference>
<dbReference type="CDD" id="cd17323">
    <property type="entry name" value="MFS_Tpo1_MDR_like"/>
    <property type="match status" value="1"/>
</dbReference>
<name>A0A8H6UDS2_9EURO</name>
<evidence type="ECO:0000256" key="1">
    <source>
        <dbReference type="ARBA" id="ARBA00004141"/>
    </source>
</evidence>
<keyword evidence="5 15" id="KW-0812">Transmembrane</keyword>
<feature type="transmembrane region" description="Helical" evidence="15">
    <location>
        <begin position="2203"/>
        <end position="2220"/>
    </location>
</feature>
<keyword evidence="6" id="KW-0677">Repeat</keyword>
<organism evidence="18 20">
    <name type="scientific">Aspergillus hiratsukae</name>
    <dbReference type="NCBI Taxonomy" id="1194566"/>
    <lineage>
        <taxon>Eukaryota</taxon>
        <taxon>Fungi</taxon>
        <taxon>Dikarya</taxon>
        <taxon>Ascomycota</taxon>
        <taxon>Pezizomycotina</taxon>
        <taxon>Eurotiomycetes</taxon>
        <taxon>Eurotiomycetidae</taxon>
        <taxon>Eurotiales</taxon>
        <taxon>Aspergillaceae</taxon>
        <taxon>Aspergillus</taxon>
        <taxon>Aspergillus subgen. Fumigati</taxon>
    </lineage>
</organism>
<feature type="region of interest" description="Disordered" evidence="14">
    <location>
        <begin position="1028"/>
        <end position="1058"/>
    </location>
</feature>
<dbReference type="Pfam" id="PF12110">
    <property type="entry name" value="Nup96"/>
    <property type="match status" value="1"/>
</dbReference>
<evidence type="ECO:0000256" key="14">
    <source>
        <dbReference type="SAM" id="MobiDB-lite"/>
    </source>
</evidence>
<feature type="compositionally biased region" description="Polar residues" evidence="14">
    <location>
        <begin position="39"/>
        <end position="53"/>
    </location>
</feature>
<dbReference type="EMBL" id="JACBAD010002083">
    <property type="protein sequence ID" value="KAF7117765.1"/>
    <property type="molecule type" value="Genomic_DNA"/>
</dbReference>
<keyword evidence="9 15" id="KW-1133">Transmembrane helix</keyword>
<feature type="region of interest" description="Disordered" evidence="14">
    <location>
        <begin position="1"/>
        <end position="123"/>
    </location>
</feature>
<dbReference type="SUPFAM" id="SSF103473">
    <property type="entry name" value="MFS general substrate transporter"/>
    <property type="match status" value="1"/>
</dbReference>
<dbReference type="InterPro" id="IPR036903">
    <property type="entry name" value="Nup98_auto-Pept-S59_dom_sf"/>
</dbReference>
<feature type="compositionally biased region" description="Gly residues" evidence="14">
    <location>
        <begin position="507"/>
        <end position="516"/>
    </location>
</feature>
<evidence type="ECO:0000256" key="13">
    <source>
        <dbReference type="ARBA" id="ARBA00023242"/>
    </source>
</evidence>
<evidence type="ECO:0008006" key="21">
    <source>
        <dbReference type="Google" id="ProtNLM"/>
    </source>
</evidence>
<evidence type="ECO:0000256" key="10">
    <source>
        <dbReference type="ARBA" id="ARBA00023010"/>
    </source>
</evidence>
<evidence type="ECO:0000256" key="15">
    <source>
        <dbReference type="SAM" id="Phobius"/>
    </source>
</evidence>
<feature type="region of interest" description="Disordered" evidence="14">
    <location>
        <begin position="707"/>
        <end position="736"/>
    </location>
</feature>
<comment type="caution">
    <text evidence="18">The sequence shown here is derived from an EMBL/GenBank/DDBJ whole genome shotgun (WGS) entry which is preliminary data.</text>
</comment>
<feature type="region of interest" description="Disordered" evidence="14">
    <location>
        <begin position="2610"/>
        <end position="2643"/>
    </location>
</feature>
<dbReference type="FunFam" id="1.20.1720.10:FF:000009">
    <property type="entry name" value="MFS multidrug transporter"/>
    <property type="match status" value="1"/>
</dbReference>
<feature type="compositionally biased region" description="Low complexity" evidence="14">
    <location>
        <begin position="462"/>
        <end position="471"/>
    </location>
</feature>
<comment type="similarity">
    <text evidence="3">Belongs to the nucleoporin GLFG family.</text>
</comment>
<dbReference type="Gene3D" id="1.20.1720.10">
    <property type="entry name" value="Multidrug resistance protein D"/>
    <property type="match status" value="1"/>
</dbReference>
<feature type="compositionally biased region" description="Low complexity" evidence="14">
    <location>
        <begin position="556"/>
        <end position="587"/>
    </location>
</feature>
<evidence type="ECO:0000256" key="3">
    <source>
        <dbReference type="ARBA" id="ARBA00008926"/>
    </source>
</evidence>
<evidence type="ECO:0000259" key="16">
    <source>
        <dbReference type="PROSITE" id="PS50850"/>
    </source>
</evidence>
<dbReference type="InterPro" id="IPR021967">
    <property type="entry name" value="Nup98_C"/>
</dbReference>
<feature type="transmembrane region" description="Helical" evidence="15">
    <location>
        <begin position="2539"/>
        <end position="2561"/>
    </location>
</feature>
<evidence type="ECO:0000256" key="12">
    <source>
        <dbReference type="ARBA" id="ARBA00023136"/>
    </source>
</evidence>
<feature type="compositionally biased region" description="Basic and acidic residues" evidence="14">
    <location>
        <begin position="2117"/>
        <end position="2127"/>
    </location>
</feature>
<dbReference type="Proteomes" id="UP000630445">
    <property type="component" value="Unassembled WGS sequence"/>
</dbReference>
<evidence type="ECO:0000256" key="6">
    <source>
        <dbReference type="ARBA" id="ARBA00022737"/>
    </source>
</evidence>